<gene>
    <name evidence="1" type="ORF">MUK42_29207</name>
</gene>
<dbReference type="Proteomes" id="UP001055439">
    <property type="component" value="Chromosome 4"/>
</dbReference>
<sequence>MHPTRVARRLFRPLPSDSQPEKEFVALQKYAKREPGWLSSPLLRPIRSLPTTTRTITEVIADQEEDRPLHPGARIFRTPGPLPDPAPLCFAPLFVQNPNTEDDVSFTNTYFEVKHQRKTRF</sequence>
<evidence type="ECO:0000313" key="2">
    <source>
        <dbReference type="Proteomes" id="UP001055439"/>
    </source>
</evidence>
<accession>A0A9E7FLK3</accession>
<dbReference type="EMBL" id="CP097506">
    <property type="protein sequence ID" value="URD96312.1"/>
    <property type="molecule type" value="Genomic_DNA"/>
</dbReference>
<reference evidence="1" key="1">
    <citation type="submission" date="2022-05" db="EMBL/GenBank/DDBJ databases">
        <title>The Musa troglodytarum L. genome provides insights into the mechanism of non-climacteric behaviour and enrichment of carotenoids.</title>
        <authorList>
            <person name="Wang J."/>
        </authorList>
    </citation>
    <scope>NUCLEOTIDE SEQUENCE</scope>
    <source>
        <tissue evidence="1">Leaf</tissue>
    </source>
</reference>
<organism evidence="1 2">
    <name type="scientific">Musa troglodytarum</name>
    <name type="common">fe'i banana</name>
    <dbReference type="NCBI Taxonomy" id="320322"/>
    <lineage>
        <taxon>Eukaryota</taxon>
        <taxon>Viridiplantae</taxon>
        <taxon>Streptophyta</taxon>
        <taxon>Embryophyta</taxon>
        <taxon>Tracheophyta</taxon>
        <taxon>Spermatophyta</taxon>
        <taxon>Magnoliopsida</taxon>
        <taxon>Liliopsida</taxon>
        <taxon>Zingiberales</taxon>
        <taxon>Musaceae</taxon>
        <taxon>Musa</taxon>
    </lineage>
</organism>
<proteinExistence type="predicted"/>
<keyword evidence="2" id="KW-1185">Reference proteome</keyword>
<evidence type="ECO:0000313" key="1">
    <source>
        <dbReference type="EMBL" id="URD96312.1"/>
    </source>
</evidence>
<dbReference type="AlphaFoldDB" id="A0A9E7FLK3"/>
<protein>
    <submittedName>
        <fullName evidence="1">Uncharacterized protein</fullName>
    </submittedName>
</protein>
<name>A0A9E7FLK3_9LILI</name>